<protein>
    <submittedName>
        <fullName evidence="1">Uncharacterized protein</fullName>
    </submittedName>
</protein>
<organism evidence="1 2">
    <name type="scientific">Sediminihabitans luteus</name>
    <dbReference type="NCBI Taxonomy" id="1138585"/>
    <lineage>
        <taxon>Bacteria</taxon>
        <taxon>Bacillati</taxon>
        <taxon>Actinomycetota</taxon>
        <taxon>Actinomycetes</taxon>
        <taxon>Micrococcales</taxon>
        <taxon>Cellulomonadaceae</taxon>
        <taxon>Sediminihabitans</taxon>
    </lineage>
</organism>
<evidence type="ECO:0000313" key="2">
    <source>
        <dbReference type="Proteomes" id="UP000231693"/>
    </source>
</evidence>
<dbReference type="EMBL" id="PGFE01000002">
    <property type="protein sequence ID" value="PJJ73953.1"/>
    <property type="molecule type" value="Genomic_DNA"/>
</dbReference>
<keyword evidence="2" id="KW-1185">Reference proteome</keyword>
<dbReference type="RefSeq" id="WP_100422637.1">
    <property type="nucleotide sequence ID" value="NZ_BOOX01000002.1"/>
</dbReference>
<gene>
    <name evidence="1" type="ORF">CLV28_1437</name>
</gene>
<reference evidence="1 2" key="1">
    <citation type="submission" date="2017-11" db="EMBL/GenBank/DDBJ databases">
        <title>Genomic Encyclopedia of Archaeal and Bacterial Type Strains, Phase II (KMG-II): From Individual Species to Whole Genera.</title>
        <authorList>
            <person name="Goeker M."/>
        </authorList>
    </citation>
    <scope>NUCLEOTIDE SEQUENCE [LARGE SCALE GENOMIC DNA]</scope>
    <source>
        <strain evidence="1 2">DSM 25478</strain>
    </source>
</reference>
<evidence type="ECO:0000313" key="1">
    <source>
        <dbReference type="EMBL" id="PJJ73953.1"/>
    </source>
</evidence>
<comment type="caution">
    <text evidence="1">The sequence shown here is derived from an EMBL/GenBank/DDBJ whole genome shotgun (WGS) entry which is preliminary data.</text>
</comment>
<name>A0A2M9CPX3_9CELL</name>
<dbReference type="Proteomes" id="UP000231693">
    <property type="component" value="Unassembled WGS sequence"/>
</dbReference>
<sequence>MATPTFDYYAPHVARRESRTACDRAVWEVSGVLETERAAERAAVNLVEQYPVLEVELCGTRLTGHTERPDVVARYLAAFARARDIVIVQHPSEPAAVTRLYAAVPA</sequence>
<dbReference type="AlphaFoldDB" id="A0A2M9CPX3"/>
<proteinExistence type="predicted"/>
<accession>A0A2M9CPX3</accession>